<organism evidence="1">
    <name type="scientific">uncultured Caudovirales phage</name>
    <dbReference type="NCBI Taxonomy" id="2100421"/>
    <lineage>
        <taxon>Viruses</taxon>
        <taxon>Duplodnaviria</taxon>
        <taxon>Heunggongvirae</taxon>
        <taxon>Uroviricota</taxon>
        <taxon>Caudoviricetes</taxon>
        <taxon>Peduoviridae</taxon>
        <taxon>Maltschvirus</taxon>
        <taxon>Maltschvirus maltsch</taxon>
    </lineage>
</organism>
<accession>A0A6J5NZQ3</accession>
<name>A0A6J5NZQ3_9CAUD</name>
<gene>
    <name evidence="1" type="ORF">UFOVP820_18</name>
</gene>
<dbReference type="InterPro" id="IPR036410">
    <property type="entry name" value="HSP_DnaJ_Cys-rich_dom_sf"/>
</dbReference>
<dbReference type="EMBL" id="LR796771">
    <property type="protein sequence ID" value="CAB4165160.1"/>
    <property type="molecule type" value="Genomic_DNA"/>
</dbReference>
<proteinExistence type="predicted"/>
<protein>
    <submittedName>
        <fullName evidence="1">Uncharacterized protein</fullName>
    </submittedName>
</protein>
<sequence length="109" mass="12708">MDSAILKRVDELHVRKCIDCNGSGVLLDIRFPKKQCYFCNGKGIIRRWETYEYTAKEEEANADRYRYLRLQPWFLSALEKYMGDDVSQWQNTVSNSIDDAVDSLMGDEA</sequence>
<evidence type="ECO:0000313" key="1">
    <source>
        <dbReference type="EMBL" id="CAB4165160.1"/>
    </source>
</evidence>
<reference evidence="1" key="1">
    <citation type="submission" date="2020-04" db="EMBL/GenBank/DDBJ databases">
        <authorList>
            <person name="Chiriac C."/>
            <person name="Salcher M."/>
            <person name="Ghai R."/>
            <person name="Kavagutti S V."/>
        </authorList>
    </citation>
    <scope>NUCLEOTIDE SEQUENCE</scope>
</reference>
<dbReference type="SUPFAM" id="SSF57938">
    <property type="entry name" value="DnaJ/Hsp40 cysteine-rich domain"/>
    <property type="match status" value="1"/>
</dbReference>